<dbReference type="InterPro" id="IPR002328">
    <property type="entry name" value="ADH_Zn_CS"/>
</dbReference>
<reference evidence="6 7" key="1">
    <citation type="submission" date="2018-08" db="EMBL/GenBank/DDBJ databases">
        <title>A genome reference for cultivated species of the human gut microbiota.</title>
        <authorList>
            <person name="Zou Y."/>
            <person name="Xue W."/>
            <person name="Luo G."/>
        </authorList>
    </citation>
    <scope>NUCLEOTIDE SEQUENCE [LARGE SCALE GENOMIC DNA]</scope>
    <source>
        <strain evidence="6 7">AM07-24</strain>
    </source>
</reference>
<dbReference type="Pfam" id="PF08240">
    <property type="entry name" value="ADH_N"/>
    <property type="match status" value="1"/>
</dbReference>
<dbReference type="Gene3D" id="3.90.180.10">
    <property type="entry name" value="Medium-chain alcohol dehydrogenases, catalytic domain"/>
    <property type="match status" value="1"/>
</dbReference>
<dbReference type="GO" id="GO:0008270">
    <property type="term" value="F:zinc ion binding"/>
    <property type="evidence" value="ECO:0007669"/>
    <property type="project" value="InterPro"/>
</dbReference>
<dbReference type="InterPro" id="IPR020843">
    <property type="entry name" value="ER"/>
</dbReference>
<dbReference type="SUPFAM" id="SSF50129">
    <property type="entry name" value="GroES-like"/>
    <property type="match status" value="1"/>
</dbReference>
<comment type="caution">
    <text evidence="6">The sequence shown here is derived from an EMBL/GenBank/DDBJ whole genome shotgun (WGS) entry which is preliminary data.</text>
</comment>
<dbReference type="SMART" id="SM00829">
    <property type="entry name" value="PKS_ER"/>
    <property type="match status" value="1"/>
</dbReference>
<evidence type="ECO:0000313" key="6">
    <source>
        <dbReference type="EMBL" id="RHJ89083.1"/>
    </source>
</evidence>
<dbReference type="Pfam" id="PF00107">
    <property type="entry name" value="ADH_zinc_N"/>
    <property type="match status" value="1"/>
</dbReference>
<name>A0A415E5N6_9FIRM</name>
<dbReference type="EMBL" id="QRMS01000001">
    <property type="protein sequence ID" value="RHJ89083.1"/>
    <property type="molecule type" value="Genomic_DNA"/>
</dbReference>
<dbReference type="InterPro" id="IPR013149">
    <property type="entry name" value="ADH-like_C"/>
</dbReference>
<evidence type="ECO:0000256" key="3">
    <source>
        <dbReference type="ARBA" id="ARBA00023002"/>
    </source>
</evidence>
<dbReference type="Gene3D" id="3.40.50.720">
    <property type="entry name" value="NAD(P)-binding Rossmann-like Domain"/>
    <property type="match status" value="1"/>
</dbReference>
<dbReference type="InterPro" id="IPR036291">
    <property type="entry name" value="NAD(P)-bd_dom_sf"/>
</dbReference>
<protein>
    <recommendedName>
        <fullName evidence="5">Enoyl reductase (ER) domain-containing protein</fullName>
    </recommendedName>
</protein>
<evidence type="ECO:0000256" key="1">
    <source>
        <dbReference type="ARBA" id="ARBA00022723"/>
    </source>
</evidence>
<dbReference type="GO" id="GO:0016491">
    <property type="term" value="F:oxidoreductase activity"/>
    <property type="evidence" value="ECO:0007669"/>
    <property type="project" value="UniProtKB-KW"/>
</dbReference>
<accession>A0A415E5N6</accession>
<dbReference type="PANTHER" id="PTHR43401">
    <property type="entry name" value="L-THREONINE 3-DEHYDROGENASE"/>
    <property type="match status" value="1"/>
</dbReference>
<dbReference type="InterPro" id="IPR013154">
    <property type="entry name" value="ADH-like_N"/>
</dbReference>
<keyword evidence="1 4" id="KW-0479">Metal-binding</keyword>
<comment type="similarity">
    <text evidence="4">Belongs to the zinc-containing alcohol dehydrogenase family.</text>
</comment>
<dbReference type="PROSITE" id="PS00059">
    <property type="entry name" value="ADH_ZINC"/>
    <property type="match status" value="1"/>
</dbReference>
<keyword evidence="2 4" id="KW-0862">Zinc</keyword>
<keyword evidence="7" id="KW-1185">Reference proteome</keyword>
<evidence type="ECO:0000259" key="5">
    <source>
        <dbReference type="SMART" id="SM00829"/>
    </source>
</evidence>
<dbReference type="PANTHER" id="PTHR43401:SF2">
    <property type="entry name" value="L-THREONINE 3-DEHYDROGENASE"/>
    <property type="match status" value="1"/>
</dbReference>
<keyword evidence="3" id="KW-0560">Oxidoreductase</keyword>
<evidence type="ECO:0000256" key="2">
    <source>
        <dbReference type="ARBA" id="ARBA00022833"/>
    </source>
</evidence>
<comment type="cofactor">
    <cofactor evidence="4">
        <name>Zn(2+)</name>
        <dbReference type="ChEBI" id="CHEBI:29105"/>
    </cofactor>
</comment>
<dbReference type="RefSeq" id="WP_118333148.1">
    <property type="nucleotide sequence ID" value="NZ_AP025567.1"/>
</dbReference>
<organism evidence="6 7">
    <name type="scientific">Emergencia timonensis</name>
    <dbReference type="NCBI Taxonomy" id="1776384"/>
    <lineage>
        <taxon>Bacteria</taxon>
        <taxon>Bacillati</taxon>
        <taxon>Bacillota</taxon>
        <taxon>Clostridia</taxon>
        <taxon>Peptostreptococcales</taxon>
        <taxon>Anaerovoracaceae</taxon>
        <taxon>Emergencia</taxon>
    </lineage>
</organism>
<dbReference type="AlphaFoldDB" id="A0A415E5N6"/>
<dbReference type="SUPFAM" id="SSF51735">
    <property type="entry name" value="NAD(P)-binding Rossmann-fold domains"/>
    <property type="match status" value="1"/>
</dbReference>
<dbReference type="OrthoDB" id="9769198at2"/>
<evidence type="ECO:0000256" key="4">
    <source>
        <dbReference type="RuleBase" id="RU361277"/>
    </source>
</evidence>
<dbReference type="InterPro" id="IPR050129">
    <property type="entry name" value="Zn_alcohol_dh"/>
</dbReference>
<evidence type="ECO:0000313" key="7">
    <source>
        <dbReference type="Proteomes" id="UP000284841"/>
    </source>
</evidence>
<sequence length="353" mass="38927">MKAILFKKGGRENASYTDVPDPVLKNTDVLIRVYASDICKPADAAHYGGYSVFGSYPLIPGHEYAGIVEAIGKDVRRFQVGDRVTADANKPCGKCYYCERGEVRFCDNNEAYGQTLNGGFAQLVAVDEDLVYRIPDSVSMKAASITELVGCAYNCMERCNFKYGSEVLILGCGASGNILAQMAKSSAAATVVAADMVASKLEKIRTRGIETILVDREHYEKHETVLKKQFPHGFDYIIDTTADADLITRSIELLKKGGTFVNYAFQNNVKAAEKVEIDMKLFATRQLSYIGSTFQHFKFPQTLKAIEEGKVDPELAITEVLPLDQFFAGMEHVLNDPHTIKVVFEPNGPSEGR</sequence>
<feature type="domain" description="Enoyl reductase (ER)" evidence="5">
    <location>
        <begin position="9"/>
        <end position="344"/>
    </location>
</feature>
<dbReference type="STRING" id="1776384.GCA_900086585_02312"/>
<dbReference type="Proteomes" id="UP000284841">
    <property type="component" value="Unassembled WGS sequence"/>
</dbReference>
<gene>
    <name evidence="6" type="ORF">DW099_00450</name>
</gene>
<proteinExistence type="inferred from homology"/>
<dbReference type="InterPro" id="IPR011032">
    <property type="entry name" value="GroES-like_sf"/>
</dbReference>